<reference evidence="2 3" key="1">
    <citation type="submission" date="2020-08" db="EMBL/GenBank/DDBJ databases">
        <title>Novel species isolated from subtropical streams in China.</title>
        <authorList>
            <person name="Lu H."/>
        </authorList>
    </citation>
    <scope>NUCLEOTIDE SEQUENCE [LARGE SCALE GENOMIC DNA]</scope>
    <source>
        <strain evidence="2 3">NL8W</strain>
    </source>
</reference>
<feature type="signal peptide" evidence="1">
    <location>
        <begin position="1"/>
        <end position="21"/>
    </location>
</feature>
<accession>A0ABR6Z4N3</accession>
<keyword evidence="3" id="KW-1185">Reference proteome</keyword>
<dbReference type="RefSeq" id="WP_186951914.1">
    <property type="nucleotide sequence ID" value="NZ_JACOFX010000001.1"/>
</dbReference>
<dbReference type="Proteomes" id="UP000646911">
    <property type="component" value="Unassembled WGS sequence"/>
</dbReference>
<feature type="chain" id="PRO_5047326923" description="Lipoprotein" evidence="1">
    <location>
        <begin position="22"/>
        <end position="241"/>
    </location>
</feature>
<evidence type="ECO:0000313" key="3">
    <source>
        <dbReference type="Proteomes" id="UP000646911"/>
    </source>
</evidence>
<protein>
    <recommendedName>
        <fullName evidence="4">Lipoprotein</fullName>
    </recommendedName>
</protein>
<dbReference type="PROSITE" id="PS51257">
    <property type="entry name" value="PROKAR_LIPOPROTEIN"/>
    <property type="match status" value="1"/>
</dbReference>
<sequence length="241" mass="25923">MNLPRHLFFATFATIAATVLSACGGSSDYIPQPLPAQVNIDFSTEPAGWIFGTSDFTSQTKPTDIVTEYRNLPLPFSGKGLYTYGTNRSDDLFIYIKKKYAGFAPNTEYALSFQTTVVSNVATGCYGVGGSPGESVWLFGGVSPTEPLTIQKGDDFIMNIDRGNQAGPGKYATVLGTIGNASTDCGKAPYMEKKLSNQTPLKVRTEADGSLWLLFGLDSGFESSSHIYYKSITVNAVPVVK</sequence>
<comment type="caution">
    <text evidence="2">The sequence shown here is derived from an EMBL/GenBank/DDBJ whole genome shotgun (WGS) entry which is preliminary data.</text>
</comment>
<evidence type="ECO:0000313" key="2">
    <source>
        <dbReference type="EMBL" id="MBC3906742.1"/>
    </source>
</evidence>
<gene>
    <name evidence="2" type="ORF">H8L47_04130</name>
</gene>
<organism evidence="2 3">
    <name type="scientific">Undibacterium umbellatum</name>
    <dbReference type="NCBI Taxonomy" id="2762300"/>
    <lineage>
        <taxon>Bacteria</taxon>
        <taxon>Pseudomonadati</taxon>
        <taxon>Pseudomonadota</taxon>
        <taxon>Betaproteobacteria</taxon>
        <taxon>Burkholderiales</taxon>
        <taxon>Oxalobacteraceae</taxon>
        <taxon>Undibacterium</taxon>
    </lineage>
</organism>
<evidence type="ECO:0008006" key="4">
    <source>
        <dbReference type="Google" id="ProtNLM"/>
    </source>
</evidence>
<dbReference type="EMBL" id="JACOFX010000001">
    <property type="protein sequence ID" value="MBC3906742.1"/>
    <property type="molecule type" value="Genomic_DNA"/>
</dbReference>
<name>A0ABR6Z4N3_9BURK</name>
<keyword evidence="1" id="KW-0732">Signal</keyword>
<proteinExistence type="predicted"/>
<evidence type="ECO:0000256" key="1">
    <source>
        <dbReference type="SAM" id="SignalP"/>
    </source>
</evidence>